<feature type="compositionally biased region" description="Pro residues" evidence="1">
    <location>
        <begin position="102"/>
        <end position="119"/>
    </location>
</feature>
<protein>
    <submittedName>
        <fullName evidence="3">DUF3108 domain-containing protein</fullName>
    </submittedName>
</protein>
<keyword evidence="2" id="KW-0812">Transmembrane</keyword>
<feature type="region of interest" description="Disordered" evidence="1">
    <location>
        <begin position="69"/>
        <end position="169"/>
    </location>
</feature>
<evidence type="ECO:0000256" key="1">
    <source>
        <dbReference type="SAM" id="MobiDB-lite"/>
    </source>
</evidence>
<organism evidence="3 4">
    <name type="scientific">Acidovorax cavernicola</name>
    <dbReference type="NCBI Taxonomy" id="1675792"/>
    <lineage>
        <taxon>Bacteria</taxon>
        <taxon>Pseudomonadati</taxon>
        <taxon>Pseudomonadota</taxon>
        <taxon>Betaproteobacteria</taxon>
        <taxon>Burkholderiales</taxon>
        <taxon>Comamonadaceae</taxon>
        <taxon>Acidovorax</taxon>
    </lineage>
</organism>
<sequence length="395" mass="41161">MSSTHAAPSPLSLGLPGRPSWRALAGLTLGVALAHLLLLGLAPMAMGPEPSPLASKFITRTIVIAPPASQAPAAPAAAPVEAKPPPPPKPRRPREASVPRAKPTPKPVPDAPAQTPPETPAETPDLTAQTATDSGATPPETPASAPAAAAAGNTAGGTPGGTAAAGSEASGTIAGTQALRIPGSVTLDFEATGQTGASPQRGVFGELVWLQDGSRYDGRLTLKAVFFTLLNWHSTGKIGPSGLEPERYSESRKAEVASHFVRDQGKIIFSNNAPPVPLQPGAQDRMSVMMQLGGLLAASPARYPAGTRISVQTVGVRDGDVWVFVVGDEEQLTLPAGEYTARKLTRTPRKEFDRKLELWLAPRYGYLPVRIKQTEANGDFADAQLRKPLPETPAN</sequence>
<keyword evidence="4" id="KW-1185">Reference proteome</keyword>
<evidence type="ECO:0000313" key="3">
    <source>
        <dbReference type="EMBL" id="RIX74355.1"/>
    </source>
</evidence>
<dbReference type="AlphaFoldDB" id="A0A9X8CZN0"/>
<evidence type="ECO:0000313" key="4">
    <source>
        <dbReference type="Proteomes" id="UP000265619"/>
    </source>
</evidence>
<dbReference type="InterPro" id="IPR021457">
    <property type="entry name" value="DUF3108"/>
</dbReference>
<feature type="compositionally biased region" description="Low complexity" evidence="1">
    <location>
        <begin position="120"/>
        <end position="153"/>
    </location>
</feature>
<keyword evidence="2" id="KW-0472">Membrane</keyword>
<gene>
    <name evidence="3" type="ORF">D3H34_27435</name>
</gene>
<dbReference type="Proteomes" id="UP000265619">
    <property type="component" value="Unassembled WGS sequence"/>
</dbReference>
<evidence type="ECO:0000256" key="2">
    <source>
        <dbReference type="SAM" id="Phobius"/>
    </source>
</evidence>
<keyword evidence="2" id="KW-1133">Transmembrane helix</keyword>
<accession>A0A9X8CZN0</accession>
<comment type="caution">
    <text evidence="3">The sequence shown here is derived from an EMBL/GenBank/DDBJ whole genome shotgun (WGS) entry which is preliminary data.</text>
</comment>
<name>A0A9X8CZN0_9BURK</name>
<dbReference type="EMBL" id="QXMN01000052">
    <property type="protein sequence ID" value="RIX74355.1"/>
    <property type="molecule type" value="Genomic_DNA"/>
</dbReference>
<feature type="compositionally biased region" description="Low complexity" evidence="1">
    <location>
        <begin position="69"/>
        <end position="81"/>
    </location>
</feature>
<proteinExistence type="predicted"/>
<dbReference type="OrthoDB" id="8526020at2"/>
<dbReference type="RefSeq" id="WP_119557679.1">
    <property type="nucleotide sequence ID" value="NZ_QXMN01000052.1"/>
</dbReference>
<dbReference type="Pfam" id="PF11306">
    <property type="entry name" value="DUF3108"/>
    <property type="match status" value="1"/>
</dbReference>
<reference evidence="3 4" key="1">
    <citation type="submission" date="2018-09" db="EMBL/GenBank/DDBJ databases">
        <title>Acidovorax cavernicola nov. sp. isolated from Gruta de las Maravillas (Aracena, Spain).</title>
        <authorList>
            <person name="Jurado V."/>
            <person name="Gutierrez-Patricio S."/>
            <person name="Gonzalez-Pimentel J.L."/>
            <person name="Miller A.Z."/>
            <person name="Laiz L."/>
            <person name="Saiz-Jimenez C."/>
        </authorList>
    </citation>
    <scope>NUCLEOTIDE SEQUENCE [LARGE SCALE GENOMIC DNA]</scope>
    <source>
        <strain evidence="3 4">1011MAR4D40.2</strain>
    </source>
</reference>
<feature type="transmembrane region" description="Helical" evidence="2">
    <location>
        <begin position="20"/>
        <end position="42"/>
    </location>
</feature>